<sequence length="122" mass="13096">MLAGCAGTKTVSTPPVPPVTTGPRVEITSYGRYTAAVRGQSSASGVSGGVTLRPSPPKLIEQTTTIPARVGEVWGFTMNFINLPEEGWRYRMEMHHPPIRQPDGKVLTESVQDVNVPPGARI</sequence>
<organism evidence="2">
    <name type="scientific">marine sediment metagenome</name>
    <dbReference type="NCBI Taxonomy" id="412755"/>
    <lineage>
        <taxon>unclassified sequences</taxon>
        <taxon>metagenomes</taxon>
        <taxon>ecological metagenomes</taxon>
    </lineage>
</organism>
<accession>X0T1N8</accession>
<reference evidence="2" key="1">
    <citation type="journal article" date="2014" name="Front. Microbiol.">
        <title>High frequency of phylogenetically diverse reductive dehalogenase-homologous genes in deep subseafloor sedimentary metagenomes.</title>
        <authorList>
            <person name="Kawai M."/>
            <person name="Futagami T."/>
            <person name="Toyoda A."/>
            <person name="Takaki Y."/>
            <person name="Nishi S."/>
            <person name="Hori S."/>
            <person name="Arai W."/>
            <person name="Tsubouchi T."/>
            <person name="Morono Y."/>
            <person name="Uchiyama I."/>
            <person name="Ito T."/>
            <person name="Fujiyama A."/>
            <person name="Inagaki F."/>
            <person name="Takami H."/>
        </authorList>
    </citation>
    <scope>NUCLEOTIDE SEQUENCE</scope>
    <source>
        <strain evidence="2">Expedition CK06-06</strain>
    </source>
</reference>
<comment type="caution">
    <text evidence="2">The sequence shown here is derived from an EMBL/GenBank/DDBJ whole genome shotgun (WGS) entry which is preliminary data.</text>
</comment>
<evidence type="ECO:0000313" key="2">
    <source>
        <dbReference type="EMBL" id="GAF87164.1"/>
    </source>
</evidence>
<proteinExistence type="predicted"/>
<feature type="region of interest" description="Disordered" evidence="1">
    <location>
        <begin position="1"/>
        <end position="24"/>
    </location>
</feature>
<dbReference type="AlphaFoldDB" id="X0T1N8"/>
<dbReference type="EMBL" id="BARS01013791">
    <property type="protein sequence ID" value="GAF87164.1"/>
    <property type="molecule type" value="Genomic_DNA"/>
</dbReference>
<feature type="non-terminal residue" evidence="2">
    <location>
        <position position="122"/>
    </location>
</feature>
<dbReference type="Gene3D" id="2.60.40.2390">
    <property type="match status" value="1"/>
</dbReference>
<name>X0T1N8_9ZZZZ</name>
<evidence type="ECO:0000256" key="1">
    <source>
        <dbReference type="SAM" id="MobiDB-lite"/>
    </source>
</evidence>
<protein>
    <submittedName>
        <fullName evidence="2">Uncharacterized protein</fullName>
    </submittedName>
</protein>
<gene>
    <name evidence="2" type="ORF">S01H1_23708</name>
</gene>
<feature type="region of interest" description="Disordered" evidence="1">
    <location>
        <begin position="38"/>
        <end position="57"/>
    </location>
</feature>